<keyword evidence="1" id="KW-0343">GTPase activation</keyword>
<dbReference type="GO" id="GO:0005634">
    <property type="term" value="C:nucleus"/>
    <property type="evidence" value="ECO:0007669"/>
    <property type="project" value="TreeGrafter"/>
</dbReference>
<dbReference type="SUPFAM" id="SSF52047">
    <property type="entry name" value="RNI-like"/>
    <property type="match status" value="1"/>
</dbReference>
<dbReference type="PANTHER" id="PTHR24113:SF12">
    <property type="entry name" value="RAN GTPASE-ACTIVATING PROTEIN 1"/>
    <property type="match status" value="1"/>
</dbReference>
<dbReference type="EMBL" id="CYKH01001881">
    <property type="protein sequence ID" value="CUG90967.1"/>
    <property type="molecule type" value="Genomic_DNA"/>
</dbReference>
<keyword evidence="3" id="KW-0677">Repeat</keyword>
<proteinExistence type="predicted"/>
<evidence type="ECO:0000256" key="4">
    <source>
        <dbReference type="SAM" id="MobiDB-lite"/>
    </source>
</evidence>
<reference evidence="6" key="1">
    <citation type="submission" date="2015-09" db="EMBL/GenBank/DDBJ databases">
        <authorList>
            <consortium name="Pathogen Informatics"/>
        </authorList>
    </citation>
    <scope>NUCLEOTIDE SEQUENCE [LARGE SCALE GENOMIC DNA]</scope>
    <source>
        <strain evidence="6">Lake Konstanz</strain>
    </source>
</reference>
<dbReference type="InterPro" id="IPR027038">
    <property type="entry name" value="RanGap"/>
</dbReference>
<evidence type="ECO:0000256" key="1">
    <source>
        <dbReference type="ARBA" id="ARBA00022468"/>
    </source>
</evidence>
<evidence type="ECO:0000313" key="6">
    <source>
        <dbReference type="Proteomes" id="UP000051952"/>
    </source>
</evidence>
<dbReference type="InterPro" id="IPR032675">
    <property type="entry name" value="LRR_dom_sf"/>
</dbReference>
<evidence type="ECO:0000313" key="5">
    <source>
        <dbReference type="EMBL" id="CUG90967.1"/>
    </source>
</evidence>
<dbReference type="AlphaFoldDB" id="A0A0S4JHM5"/>
<dbReference type="PANTHER" id="PTHR24113">
    <property type="entry name" value="RAN GTPASE-ACTIVATING PROTEIN 1"/>
    <property type="match status" value="1"/>
</dbReference>
<dbReference type="Gene3D" id="3.80.10.10">
    <property type="entry name" value="Ribonuclease Inhibitor"/>
    <property type="match status" value="2"/>
</dbReference>
<dbReference type="GO" id="GO:0048471">
    <property type="term" value="C:perinuclear region of cytoplasm"/>
    <property type="evidence" value="ECO:0007669"/>
    <property type="project" value="TreeGrafter"/>
</dbReference>
<dbReference type="GO" id="GO:0005829">
    <property type="term" value="C:cytosol"/>
    <property type="evidence" value="ECO:0007669"/>
    <property type="project" value="TreeGrafter"/>
</dbReference>
<dbReference type="SMART" id="SM00368">
    <property type="entry name" value="LRR_RI"/>
    <property type="match status" value="2"/>
</dbReference>
<sequence length="356" mass="38913">MNRTKKTTSNGRSVEDKQQRAHNINNVEPLQRHGWLSLNAHVARLTHSTEVRYLDISDVVFSASEWSWLVDIIPTMANLEVLSLCGNALTDEQVSSLLQHVMPRGSSSGPLGVAPSRSERRYATPNTAGLQYLQVLSLASNRLTYKSMSTMYRFVLWHTATLTALDLSDNPLRDHGAHVLAIGLAKQSLHPLLDHLTRAEAGAATTSWFPVPFQSRMKKVAAAVRRRDAPTAAIAAVFGGLTVLSLARCRVSIRGVHDVLRSIVHIPNLTSVDMSENTVTYTTPLSAFDNDITAQHHAHGGSAGGIAVLESLNLSGCLLGEQLTPSGAHEMLLWVLFHATHLRELHLADSHRISFA</sequence>
<dbReference type="GO" id="GO:0006913">
    <property type="term" value="P:nucleocytoplasmic transport"/>
    <property type="evidence" value="ECO:0007669"/>
    <property type="project" value="TreeGrafter"/>
</dbReference>
<feature type="region of interest" description="Disordered" evidence="4">
    <location>
        <begin position="1"/>
        <end position="26"/>
    </location>
</feature>
<gene>
    <name evidence="5" type="ORF">BSAL_29505</name>
</gene>
<dbReference type="GO" id="GO:0031267">
    <property type="term" value="F:small GTPase binding"/>
    <property type="evidence" value="ECO:0007669"/>
    <property type="project" value="TreeGrafter"/>
</dbReference>
<evidence type="ECO:0000256" key="2">
    <source>
        <dbReference type="ARBA" id="ARBA00022614"/>
    </source>
</evidence>
<dbReference type="GO" id="GO:0005096">
    <property type="term" value="F:GTPase activator activity"/>
    <property type="evidence" value="ECO:0007669"/>
    <property type="project" value="UniProtKB-KW"/>
</dbReference>
<accession>A0A0S4JHM5</accession>
<organism evidence="5 6">
    <name type="scientific">Bodo saltans</name>
    <name type="common">Flagellated protozoan</name>
    <dbReference type="NCBI Taxonomy" id="75058"/>
    <lineage>
        <taxon>Eukaryota</taxon>
        <taxon>Discoba</taxon>
        <taxon>Euglenozoa</taxon>
        <taxon>Kinetoplastea</taxon>
        <taxon>Metakinetoplastina</taxon>
        <taxon>Eubodonida</taxon>
        <taxon>Bodonidae</taxon>
        <taxon>Bodo</taxon>
    </lineage>
</organism>
<dbReference type="Proteomes" id="UP000051952">
    <property type="component" value="Unassembled WGS sequence"/>
</dbReference>
<keyword evidence="6" id="KW-1185">Reference proteome</keyword>
<evidence type="ECO:0000256" key="3">
    <source>
        <dbReference type="ARBA" id="ARBA00022737"/>
    </source>
</evidence>
<keyword evidence="2" id="KW-0433">Leucine-rich repeat</keyword>
<dbReference type="InterPro" id="IPR001611">
    <property type="entry name" value="Leu-rich_rpt"/>
</dbReference>
<protein>
    <submittedName>
        <fullName evidence="5">Leucine-rich repeat protein, putative</fullName>
    </submittedName>
</protein>
<dbReference type="VEuPathDB" id="TriTrypDB:BSAL_29505"/>
<name>A0A0S4JHM5_BODSA</name>
<dbReference type="Pfam" id="PF13516">
    <property type="entry name" value="LRR_6"/>
    <property type="match status" value="1"/>
</dbReference>